<dbReference type="AlphaFoldDB" id="A0A285V0C6"/>
<sequence>MTVTIPARPDFRPTEQEDCPVIRVTRLNGEQFALNPDLIERVEAHPDTVVFLLEGTRYVVTESVDTVMRDIREYRAGILATSYEMDRGEYRSHRAEALPVGDSSVVPFPVREER</sequence>
<dbReference type="Pfam" id="PF06289">
    <property type="entry name" value="FlbD"/>
    <property type="match status" value="1"/>
</dbReference>
<keyword evidence="2" id="KW-1185">Reference proteome</keyword>
<accession>A0A285V0C6</accession>
<dbReference type="PANTHER" id="PTHR39185">
    <property type="entry name" value="SWARMING MOTILITY PROTEIN SWRD"/>
    <property type="match status" value="1"/>
</dbReference>
<keyword evidence="1" id="KW-0282">Flagellum</keyword>
<gene>
    <name evidence="1" type="ORF">SAMN05660748_0595</name>
</gene>
<organism evidence="1 2">
    <name type="scientific">Blastococcus aggregatus</name>
    <dbReference type="NCBI Taxonomy" id="38502"/>
    <lineage>
        <taxon>Bacteria</taxon>
        <taxon>Bacillati</taxon>
        <taxon>Actinomycetota</taxon>
        <taxon>Actinomycetes</taxon>
        <taxon>Geodermatophilales</taxon>
        <taxon>Geodermatophilaceae</taxon>
        <taxon>Blastococcus</taxon>
    </lineage>
</organism>
<reference evidence="2" key="1">
    <citation type="submission" date="2017-08" db="EMBL/GenBank/DDBJ databases">
        <authorList>
            <person name="Varghese N."/>
            <person name="Submissions S."/>
        </authorList>
    </citation>
    <scope>NUCLEOTIDE SEQUENCE [LARGE SCALE GENOMIC DNA]</scope>
    <source>
        <strain evidence="2">DSM 4725</strain>
    </source>
</reference>
<protein>
    <submittedName>
        <fullName evidence="1">Flagellar protein FlbD</fullName>
    </submittedName>
</protein>
<keyword evidence="1" id="KW-0969">Cilium</keyword>
<dbReference type="Proteomes" id="UP000219435">
    <property type="component" value="Unassembled WGS sequence"/>
</dbReference>
<proteinExistence type="predicted"/>
<dbReference type="EMBL" id="OBQI01000001">
    <property type="protein sequence ID" value="SOC47058.1"/>
    <property type="molecule type" value="Genomic_DNA"/>
</dbReference>
<keyword evidence="1" id="KW-0966">Cell projection</keyword>
<evidence type="ECO:0000313" key="1">
    <source>
        <dbReference type="EMBL" id="SOC47058.1"/>
    </source>
</evidence>
<dbReference type="InterPro" id="IPR009384">
    <property type="entry name" value="SwrD-like"/>
</dbReference>
<name>A0A285V0C6_9ACTN</name>
<evidence type="ECO:0000313" key="2">
    <source>
        <dbReference type="Proteomes" id="UP000219435"/>
    </source>
</evidence>
<dbReference type="PANTHER" id="PTHR39185:SF1">
    <property type="entry name" value="SWARMING MOTILITY PROTEIN SWRD"/>
    <property type="match status" value="1"/>
</dbReference>